<evidence type="ECO:0000256" key="12">
    <source>
        <dbReference type="ARBA" id="ARBA00023098"/>
    </source>
</evidence>
<dbReference type="GO" id="GO:0008970">
    <property type="term" value="F:phospholipase A1 activity"/>
    <property type="evidence" value="ECO:0007669"/>
    <property type="project" value="UniProtKB-EC"/>
</dbReference>
<name>F0F2X1_9NEIS</name>
<evidence type="ECO:0000256" key="14">
    <source>
        <dbReference type="ARBA" id="ARBA00023237"/>
    </source>
</evidence>
<dbReference type="EMBL" id="AEWV01000046">
    <property type="protein sequence ID" value="EGC16133.1"/>
    <property type="molecule type" value="Genomic_DNA"/>
</dbReference>
<keyword evidence="9 17" id="KW-0378">Hydrolase</keyword>
<organism evidence="18 19">
    <name type="scientific">Kingella denitrificans ATCC 33394</name>
    <dbReference type="NCBI Taxonomy" id="888741"/>
    <lineage>
        <taxon>Bacteria</taxon>
        <taxon>Pseudomonadati</taxon>
        <taxon>Pseudomonadota</taxon>
        <taxon>Betaproteobacteria</taxon>
        <taxon>Neisseriales</taxon>
        <taxon>Neisseriaceae</taxon>
        <taxon>Kingella</taxon>
    </lineage>
</organism>
<evidence type="ECO:0000256" key="9">
    <source>
        <dbReference type="ARBA" id="ARBA00022801"/>
    </source>
</evidence>
<dbReference type="Pfam" id="PF02253">
    <property type="entry name" value="PLA1"/>
    <property type="match status" value="1"/>
</dbReference>
<keyword evidence="14 17" id="KW-0998">Cell outer membrane</keyword>
<evidence type="ECO:0000256" key="5">
    <source>
        <dbReference type="ARBA" id="ARBA00022452"/>
    </source>
</evidence>
<evidence type="ECO:0000256" key="8">
    <source>
        <dbReference type="ARBA" id="ARBA00022729"/>
    </source>
</evidence>
<dbReference type="Proteomes" id="UP000004088">
    <property type="component" value="Unassembled WGS sequence"/>
</dbReference>
<dbReference type="GO" id="GO:0016042">
    <property type="term" value="P:lipid catabolic process"/>
    <property type="evidence" value="ECO:0007669"/>
    <property type="project" value="UniProtKB-KW"/>
</dbReference>
<evidence type="ECO:0000256" key="6">
    <source>
        <dbReference type="ARBA" id="ARBA00022692"/>
    </source>
</evidence>
<evidence type="ECO:0000256" key="3">
    <source>
        <dbReference type="ARBA" id="ARBA00010525"/>
    </source>
</evidence>
<keyword evidence="7 16" id="KW-0479">Metal-binding</keyword>
<accession>F0F2X1</accession>
<comment type="function">
    <text evidence="17">Hydrolysis of phosphatidylcholine with phospholipase A2 (EC 3.1.1.4) and phospholipase A1 (EC 3.1.1.32) activities.</text>
</comment>
<dbReference type="EC" id="3.1.1.4" evidence="17"/>
<evidence type="ECO:0000313" key="19">
    <source>
        <dbReference type="Proteomes" id="UP000004088"/>
    </source>
</evidence>
<dbReference type="PRINTS" id="PR01486">
    <property type="entry name" value="PHPHLIPASEA1"/>
</dbReference>
<evidence type="ECO:0000313" key="18">
    <source>
        <dbReference type="EMBL" id="EGC16133.1"/>
    </source>
</evidence>
<evidence type="ECO:0000256" key="11">
    <source>
        <dbReference type="ARBA" id="ARBA00022963"/>
    </source>
</evidence>
<dbReference type="AlphaFoldDB" id="F0F2X1"/>
<dbReference type="SUPFAM" id="SSF56931">
    <property type="entry name" value="Outer membrane phospholipase A (OMPLA)"/>
    <property type="match status" value="1"/>
</dbReference>
<keyword evidence="8" id="KW-0732">Signal</keyword>
<protein>
    <recommendedName>
        <fullName evidence="17">Phospholipase A1</fullName>
        <ecNumber evidence="17">3.1.1.32</ecNumber>
        <ecNumber evidence="17">3.1.1.4</ecNumber>
    </recommendedName>
    <alternativeName>
        <fullName evidence="17">Phosphatidylcholine 1-acylhydrolase</fullName>
    </alternativeName>
</protein>
<dbReference type="HOGENOM" id="CLU_045813_0_0_4"/>
<evidence type="ECO:0000256" key="13">
    <source>
        <dbReference type="ARBA" id="ARBA00023136"/>
    </source>
</evidence>
<feature type="binding site" description="in dimeric form" evidence="16">
    <location>
        <position position="324"/>
    </location>
    <ligand>
        <name>Ca(2+)</name>
        <dbReference type="ChEBI" id="CHEBI:29108"/>
        <label>1</label>
    </ligand>
</feature>
<gene>
    <name evidence="18" type="primary">pldA</name>
    <name evidence="18" type="ORF">HMPREF9098_2456</name>
</gene>
<comment type="similarity">
    <text evidence="3 17">Belongs to the phospholipase A1 family.</text>
</comment>
<dbReference type="InterPro" id="IPR003187">
    <property type="entry name" value="PLipase_A1"/>
</dbReference>
<keyword evidence="5" id="KW-1134">Transmembrane beta strand</keyword>
<dbReference type="InterPro" id="IPR036541">
    <property type="entry name" value="PLipase_A1_sf"/>
</dbReference>
<dbReference type="GO" id="GO:0004623">
    <property type="term" value="F:phospholipase A2 activity"/>
    <property type="evidence" value="ECO:0007669"/>
    <property type="project" value="UniProtKB-EC"/>
</dbReference>
<dbReference type="EC" id="3.1.1.32" evidence="17"/>
<dbReference type="CDD" id="cd00541">
    <property type="entry name" value="OMPLA"/>
    <property type="match status" value="1"/>
</dbReference>
<dbReference type="Gene3D" id="2.40.230.10">
    <property type="entry name" value="Phospholipase A1"/>
    <property type="match status" value="1"/>
</dbReference>
<dbReference type="PANTHER" id="PTHR40457:SF1">
    <property type="entry name" value="PHOSPHOLIPASE A1"/>
    <property type="match status" value="1"/>
</dbReference>
<reference evidence="18 19" key="1">
    <citation type="submission" date="2011-01" db="EMBL/GenBank/DDBJ databases">
        <authorList>
            <person name="Muzny D."/>
            <person name="Qin X."/>
            <person name="Deng J."/>
            <person name="Jiang H."/>
            <person name="Liu Y."/>
            <person name="Qu J."/>
            <person name="Song X.-Z."/>
            <person name="Zhang L."/>
            <person name="Thornton R."/>
            <person name="Coyle M."/>
            <person name="Francisco L."/>
            <person name="Jackson L."/>
            <person name="Javaid M."/>
            <person name="Korchina V."/>
            <person name="Kovar C."/>
            <person name="Mata R."/>
            <person name="Mathew T."/>
            <person name="Ngo R."/>
            <person name="Nguyen L."/>
            <person name="Nguyen N."/>
            <person name="Okwuonu G."/>
            <person name="Ongeri F."/>
            <person name="Pham C."/>
            <person name="Simmons D."/>
            <person name="Wilczek-Boney K."/>
            <person name="Hale W."/>
            <person name="Jakkamsetti A."/>
            <person name="Pham P."/>
            <person name="Ruth R."/>
            <person name="San Lucas F."/>
            <person name="Warren J."/>
            <person name="Zhang J."/>
            <person name="Zhao Z."/>
            <person name="Zhou C."/>
            <person name="Zhu D."/>
            <person name="Lee S."/>
            <person name="Bess C."/>
            <person name="Blankenburg K."/>
            <person name="Forbes L."/>
            <person name="Fu Q."/>
            <person name="Gubbala S."/>
            <person name="Hirani K."/>
            <person name="Jayaseelan J.C."/>
            <person name="Lara F."/>
            <person name="Munidasa M."/>
            <person name="Palculict T."/>
            <person name="Patil S."/>
            <person name="Pu L.-L."/>
            <person name="Saada N."/>
            <person name="Tang L."/>
            <person name="Weissenberger G."/>
            <person name="Zhu Y."/>
            <person name="Hemphill L."/>
            <person name="Shang Y."/>
            <person name="Youmans B."/>
            <person name="Ayvaz T."/>
            <person name="Ross M."/>
            <person name="Santibanez J."/>
            <person name="Aqrawi P."/>
            <person name="Gross S."/>
            <person name="Joshi V."/>
            <person name="Fowler G."/>
            <person name="Nazareth L."/>
            <person name="Reid J."/>
            <person name="Worley K."/>
            <person name="Petrosino J."/>
            <person name="Highlander S."/>
            <person name="Gibbs R."/>
        </authorList>
    </citation>
    <scope>NUCLEOTIDE SEQUENCE [LARGE SCALE GENOMIC DNA]</scope>
    <source>
        <strain evidence="18 19">ATCC 33394</strain>
    </source>
</reference>
<comment type="caution">
    <text evidence="18">The sequence shown here is derived from an EMBL/GenBank/DDBJ whole genome shotgun (WGS) entry which is preliminary data.</text>
</comment>
<evidence type="ECO:0000256" key="10">
    <source>
        <dbReference type="ARBA" id="ARBA00022837"/>
    </source>
</evidence>
<keyword evidence="13" id="KW-0472">Membrane</keyword>
<comment type="catalytic activity">
    <reaction evidence="1 17">
        <text>a 1,2-diacyl-sn-glycero-3-phosphocholine + H2O = a 2-acyl-sn-glycero-3-phosphocholine + a fatty acid + H(+)</text>
        <dbReference type="Rhea" id="RHEA:18689"/>
        <dbReference type="ChEBI" id="CHEBI:15377"/>
        <dbReference type="ChEBI" id="CHEBI:15378"/>
        <dbReference type="ChEBI" id="CHEBI:28868"/>
        <dbReference type="ChEBI" id="CHEBI:57643"/>
        <dbReference type="ChEBI" id="CHEBI:57875"/>
        <dbReference type="EC" id="3.1.1.32"/>
    </reaction>
</comment>
<feature type="binding site" description="in dimeric form" evidence="16">
    <location>
        <position position="242"/>
    </location>
    <ligand>
        <name>Ca(2+)</name>
        <dbReference type="ChEBI" id="CHEBI:29108"/>
        <label>1</label>
    </ligand>
</feature>
<evidence type="ECO:0000256" key="2">
    <source>
        <dbReference type="ARBA" id="ARBA00001604"/>
    </source>
</evidence>
<keyword evidence="19" id="KW-1185">Reference proteome</keyword>
<dbReference type="GO" id="GO:0046872">
    <property type="term" value="F:metal ion binding"/>
    <property type="evidence" value="ECO:0007669"/>
    <property type="project" value="UniProtKB-KW"/>
</dbReference>
<dbReference type="PANTHER" id="PTHR40457">
    <property type="entry name" value="PHOSPHOLIPASE A1"/>
    <property type="match status" value="1"/>
</dbReference>
<evidence type="ECO:0000256" key="16">
    <source>
        <dbReference type="PIRSR" id="PIRSR603187-2"/>
    </source>
</evidence>
<dbReference type="STRING" id="888741.HMPREF9098_2456"/>
<evidence type="ECO:0000256" key="4">
    <source>
        <dbReference type="ARBA" id="ARBA00011702"/>
    </source>
</evidence>
<comment type="subunit">
    <text evidence="4 17">Homodimer; dimerization is reversible, and the dimeric form is the active one.</text>
</comment>
<comment type="catalytic activity">
    <reaction evidence="2 17">
        <text>a 1,2-diacyl-sn-glycero-3-phosphocholine + H2O = a 1-acyl-sn-glycero-3-phosphocholine + a fatty acid + H(+)</text>
        <dbReference type="Rhea" id="RHEA:15801"/>
        <dbReference type="ChEBI" id="CHEBI:15377"/>
        <dbReference type="ChEBI" id="CHEBI:15378"/>
        <dbReference type="ChEBI" id="CHEBI:28868"/>
        <dbReference type="ChEBI" id="CHEBI:57643"/>
        <dbReference type="ChEBI" id="CHEBI:58168"/>
        <dbReference type="EC" id="3.1.1.4"/>
    </reaction>
</comment>
<sequence>MAILHSPHTEPLFNPCRNRLKSAHFIRPPCPDFSAMKTPSASLLTTLFAATTLALPAASQANDAGLTCTTLTDNAARLACFDRVYAAQLPPQRAIETPAEPPKSVDLVKSYEATVAEKQPAVVFAHEPQPEALSAPTDAYTPLAQLFDLEKNHESGILSLREHEEMYILPVWYRSSPNYTPYTPSRGYAINDIQQNQLRTEAKLQISLKTKVMEDLFRTRADLWVGYTQQSNWQVYNQGSNSAPFRNTDYAPEIFLTQPVKAWLPGDGKLRMLGAGYIHQSNGQSRPLSRSWNRLYLMAGMEWGKLSVMPRLWLRVDPKGKDNDNPDISDYMGYGDVRLAYQFNEKHTLTSTLRYNPFTGRGAVKVGYTFPIRGRLKAYVQGFHGYGESLIDYNRKQTGIGVGIMFNGWDGL</sequence>
<evidence type="ECO:0000256" key="15">
    <source>
        <dbReference type="PIRSR" id="PIRSR603187-1"/>
    </source>
</evidence>
<evidence type="ECO:0000256" key="1">
    <source>
        <dbReference type="ARBA" id="ARBA00000111"/>
    </source>
</evidence>
<keyword evidence="12 17" id="KW-0443">Lipid metabolism</keyword>
<proteinExistence type="inferred from homology"/>
<comment type="subcellular location">
    <subcellularLocation>
        <location evidence="17">Cell outer membrane</location>
        <topology evidence="17">Multi-pass membrane protein</topology>
    </subcellularLocation>
    <text evidence="17">One of the very few enzymes located there.</text>
</comment>
<comment type="cofactor">
    <cofactor evidence="17">
        <name>Ca(2+)</name>
        <dbReference type="ChEBI" id="CHEBI:29108"/>
    </cofactor>
    <text evidence="17">Binds 1 Ca(2+) ion per monomer. In the dimeric form the Ca(2+) is bound by different amino acids with binding of each Ca(2+) shared with ligands coming from each monomer. The Ca(2+) ion may have a role in catalysis.</text>
</comment>
<keyword evidence="10 16" id="KW-0106">Calcium</keyword>
<keyword evidence="6" id="KW-0812">Transmembrane</keyword>
<dbReference type="GO" id="GO:0009279">
    <property type="term" value="C:cell outer membrane"/>
    <property type="evidence" value="ECO:0007669"/>
    <property type="project" value="UniProtKB-SubCell"/>
</dbReference>
<feature type="binding site" description="in dimeric form" evidence="16">
    <location>
        <position position="289"/>
    </location>
    <ligand>
        <name>Ca(2+)</name>
        <dbReference type="ChEBI" id="CHEBI:29108"/>
        <label>1</label>
    </ligand>
</feature>
<feature type="active site" description="Nucleophile" evidence="15">
    <location>
        <position position="281"/>
    </location>
</feature>
<keyword evidence="11 17" id="KW-0442">Lipid degradation</keyword>
<evidence type="ECO:0000256" key="17">
    <source>
        <dbReference type="RuleBase" id="RU366027"/>
    </source>
</evidence>
<evidence type="ECO:0000256" key="7">
    <source>
        <dbReference type="ARBA" id="ARBA00022723"/>
    </source>
</evidence>
<feature type="active site" description="Proton acceptor" evidence="15">
    <location>
        <position position="279"/>
    </location>
</feature>